<evidence type="ECO:0000313" key="2">
    <source>
        <dbReference type="EMBL" id="ONK78151.1"/>
    </source>
</evidence>
<dbReference type="Gramene" id="ONK78151">
    <property type="protein sequence ID" value="ONK78151"/>
    <property type="gene ID" value="A4U43_C02F14890"/>
</dbReference>
<proteinExistence type="predicted"/>
<protein>
    <submittedName>
        <fullName evidence="2">Uncharacterized protein</fullName>
    </submittedName>
</protein>
<feature type="signal peptide" evidence="1">
    <location>
        <begin position="1"/>
        <end position="18"/>
    </location>
</feature>
<gene>
    <name evidence="2" type="ORF">A4U43_C02F14890</name>
</gene>
<reference evidence="3" key="1">
    <citation type="journal article" date="2017" name="Nat. Commun.">
        <title>The asparagus genome sheds light on the origin and evolution of a young Y chromosome.</title>
        <authorList>
            <person name="Harkess A."/>
            <person name="Zhou J."/>
            <person name="Xu C."/>
            <person name="Bowers J.E."/>
            <person name="Van der Hulst R."/>
            <person name="Ayyampalayam S."/>
            <person name="Mercati F."/>
            <person name="Riccardi P."/>
            <person name="McKain M.R."/>
            <person name="Kakrana A."/>
            <person name="Tang H."/>
            <person name="Ray J."/>
            <person name="Groenendijk J."/>
            <person name="Arikit S."/>
            <person name="Mathioni S.M."/>
            <person name="Nakano M."/>
            <person name="Shan H."/>
            <person name="Telgmann-Rauber A."/>
            <person name="Kanno A."/>
            <person name="Yue Z."/>
            <person name="Chen H."/>
            <person name="Li W."/>
            <person name="Chen Y."/>
            <person name="Xu X."/>
            <person name="Zhang Y."/>
            <person name="Luo S."/>
            <person name="Chen H."/>
            <person name="Gao J."/>
            <person name="Mao Z."/>
            <person name="Pires J.C."/>
            <person name="Luo M."/>
            <person name="Kudrna D."/>
            <person name="Wing R.A."/>
            <person name="Meyers B.C."/>
            <person name="Yi K."/>
            <person name="Kong H."/>
            <person name="Lavrijsen P."/>
            <person name="Sunseri F."/>
            <person name="Falavigna A."/>
            <person name="Ye Y."/>
            <person name="Leebens-Mack J.H."/>
            <person name="Chen G."/>
        </authorList>
    </citation>
    <scope>NUCLEOTIDE SEQUENCE [LARGE SCALE GENOMIC DNA]</scope>
    <source>
        <strain evidence="3">cv. DH0086</strain>
    </source>
</reference>
<keyword evidence="3" id="KW-1185">Reference proteome</keyword>
<evidence type="ECO:0000256" key="1">
    <source>
        <dbReference type="SAM" id="SignalP"/>
    </source>
</evidence>
<name>A0A5P1FN86_ASPOF</name>
<dbReference type="AlphaFoldDB" id="A0A5P1FN86"/>
<feature type="chain" id="PRO_5024320335" evidence="1">
    <location>
        <begin position="19"/>
        <end position="148"/>
    </location>
</feature>
<dbReference type="Proteomes" id="UP000243459">
    <property type="component" value="Chromosome 2"/>
</dbReference>
<dbReference type="EMBL" id="CM007382">
    <property type="protein sequence ID" value="ONK78151.1"/>
    <property type="molecule type" value="Genomic_DNA"/>
</dbReference>
<evidence type="ECO:0000313" key="3">
    <source>
        <dbReference type="Proteomes" id="UP000243459"/>
    </source>
</evidence>
<sequence>MRKNWLILTLMLTSPCLMIPHEETLLGDLPTYQPKCEVDAMTTMPPLIVTRPSVVRYLVSIMDSSESDDDVLISPIPQGDGVGMPTTAMERPVRLWVKIANVDIKPMRVNSMAMHIEPTLIAMVMHHSEALVIATTTMLDTPHSEISS</sequence>
<organism evidence="2 3">
    <name type="scientific">Asparagus officinalis</name>
    <name type="common">Garden asparagus</name>
    <dbReference type="NCBI Taxonomy" id="4686"/>
    <lineage>
        <taxon>Eukaryota</taxon>
        <taxon>Viridiplantae</taxon>
        <taxon>Streptophyta</taxon>
        <taxon>Embryophyta</taxon>
        <taxon>Tracheophyta</taxon>
        <taxon>Spermatophyta</taxon>
        <taxon>Magnoliopsida</taxon>
        <taxon>Liliopsida</taxon>
        <taxon>Asparagales</taxon>
        <taxon>Asparagaceae</taxon>
        <taxon>Asparagoideae</taxon>
        <taxon>Asparagus</taxon>
    </lineage>
</organism>
<keyword evidence="1" id="KW-0732">Signal</keyword>
<accession>A0A5P1FN86</accession>